<dbReference type="Proteomes" id="UP000576645">
    <property type="component" value="Unassembled WGS sequence"/>
</dbReference>
<reference evidence="1 2" key="1">
    <citation type="submission" date="2019-09" db="EMBL/GenBank/DDBJ databases">
        <title>Draft genome sequencing and comparative genomics of hatchery-associated Vibrios.</title>
        <authorList>
            <person name="Kehlet-Delgado H."/>
            <person name="Mueller R.S."/>
        </authorList>
    </citation>
    <scope>NUCLEOTIDE SEQUENCE [LARGE SCALE GENOMIC DNA]</scope>
    <source>
        <strain evidence="1 2">09-121-3</strain>
    </source>
</reference>
<gene>
    <name evidence="1" type="ORF">F0238_16210</name>
</gene>
<name>A0AAP7DDR1_9VIBR</name>
<protein>
    <submittedName>
        <fullName evidence="1">Uncharacterized protein</fullName>
    </submittedName>
</protein>
<dbReference type="EMBL" id="VTXP01000008">
    <property type="protein sequence ID" value="NOJ24278.1"/>
    <property type="molecule type" value="Genomic_DNA"/>
</dbReference>
<evidence type="ECO:0000313" key="2">
    <source>
        <dbReference type="Proteomes" id="UP000576645"/>
    </source>
</evidence>
<dbReference type="AlphaFoldDB" id="A0AAP7DDR1"/>
<accession>A0AAP7DDR1</accession>
<organism evidence="1 2">
    <name type="scientific">Vibrio coralliilyticus</name>
    <dbReference type="NCBI Taxonomy" id="190893"/>
    <lineage>
        <taxon>Bacteria</taxon>
        <taxon>Pseudomonadati</taxon>
        <taxon>Pseudomonadota</taxon>
        <taxon>Gammaproteobacteria</taxon>
        <taxon>Vibrionales</taxon>
        <taxon>Vibrionaceae</taxon>
        <taxon>Vibrio</taxon>
    </lineage>
</organism>
<evidence type="ECO:0000313" key="1">
    <source>
        <dbReference type="EMBL" id="NOJ24278.1"/>
    </source>
</evidence>
<proteinExistence type="predicted"/>
<sequence>MTKINHVSRSPNDMNNAPQTMEQEVAGLMSDQTYTDTQKLTMLSRLLSHSTTVEERGIVLLALTQSMMEVSREVKRVNRTFSSIKQLVDTHSELIQDMSAENWEVLGGFLEAFLRCSNLAKADKSFNDKSRSFKS</sequence>
<dbReference type="RefSeq" id="WP_171353185.1">
    <property type="nucleotide sequence ID" value="NZ_VTXP01000008.1"/>
</dbReference>
<comment type="caution">
    <text evidence="1">The sequence shown here is derived from an EMBL/GenBank/DDBJ whole genome shotgun (WGS) entry which is preliminary data.</text>
</comment>